<evidence type="ECO:0000256" key="1">
    <source>
        <dbReference type="ARBA" id="ARBA00004401"/>
    </source>
</evidence>
<keyword evidence="6" id="KW-1133">Transmembrane helix</keyword>
<keyword evidence="3" id="KW-0645">Protease</keyword>
<dbReference type="Gene3D" id="2.10.109.10">
    <property type="entry name" value="Umud Fragment, subunit A"/>
    <property type="match status" value="1"/>
</dbReference>
<evidence type="ECO:0000313" key="9">
    <source>
        <dbReference type="Proteomes" id="UP000516373"/>
    </source>
</evidence>
<sequence>MTGNMAGGHDHTDRRNPRGVSVPVLLIAVGFLVGLAGAVLAALRIRGRYTVVTVEGTSMAPTLSPGDRVVVERRTVDQVRTGDIVVLQPPRRTGDYEPLSDRAWNIKRAAALPGDRIPEGIPGGGDLAEVPDGRLVVLGDNPDSIDSRHRGFFEADRIMGVAVRRLGGSAL</sequence>
<dbReference type="GO" id="GO:0004252">
    <property type="term" value="F:serine-type endopeptidase activity"/>
    <property type="evidence" value="ECO:0007669"/>
    <property type="project" value="InterPro"/>
</dbReference>
<dbReference type="Proteomes" id="UP000516373">
    <property type="component" value="Chromosome"/>
</dbReference>
<gene>
    <name evidence="8" type="ORF">GCM10017668_69250</name>
</gene>
<dbReference type="InterPro" id="IPR019756">
    <property type="entry name" value="Pept_S26A_signal_pept_1_Ser-AS"/>
</dbReference>
<evidence type="ECO:0000256" key="6">
    <source>
        <dbReference type="SAM" id="Phobius"/>
    </source>
</evidence>
<dbReference type="CDD" id="cd06462">
    <property type="entry name" value="Peptidase_S24_S26"/>
    <property type="match status" value="1"/>
</dbReference>
<dbReference type="PROSITE" id="PS00501">
    <property type="entry name" value="SPASE_I_1"/>
    <property type="match status" value="1"/>
</dbReference>
<dbReference type="InterPro" id="IPR000223">
    <property type="entry name" value="Pept_S26A_signal_pept_1"/>
</dbReference>
<dbReference type="PANTHER" id="PTHR43390">
    <property type="entry name" value="SIGNAL PEPTIDASE I"/>
    <property type="match status" value="1"/>
</dbReference>
<accession>A0A7G1NRF1</accession>
<evidence type="ECO:0000256" key="5">
    <source>
        <dbReference type="PIRSR" id="PIRSR600223-1"/>
    </source>
</evidence>
<feature type="domain" description="Peptidase S26" evidence="7">
    <location>
        <begin position="129"/>
        <end position="163"/>
    </location>
</feature>
<dbReference type="GO" id="GO:0005886">
    <property type="term" value="C:plasma membrane"/>
    <property type="evidence" value="ECO:0007669"/>
    <property type="project" value="UniProtKB-SubCell"/>
</dbReference>
<dbReference type="SUPFAM" id="SSF51306">
    <property type="entry name" value="LexA/Signal peptidase"/>
    <property type="match status" value="1"/>
</dbReference>
<dbReference type="KEGG" id="stui:GCM10017668_69250"/>
<dbReference type="EMBL" id="AP023439">
    <property type="protein sequence ID" value="BCL25082.1"/>
    <property type="molecule type" value="Genomic_DNA"/>
</dbReference>
<evidence type="ECO:0000256" key="3">
    <source>
        <dbReference type="ARBA" id="ARBA00022670"/>
    </source>
</evidence>
<feature type="transmembrane region" description="Helical" evidence="6">
    <location>
        <begin position="20"/>
        <end position="43"/>
    </location>
</feature>
<keyword evidence="4" id="KW-0378">Hydrolase</keyword>
<dbReference type="InterPro" id="IPR019533">
    <property type="entry name" value="Peptidase_S26"/>
</dbReference>
<comment type="subcellular location">
    <subcellularLocation>
        <location evidence="1">Cell membrane</location>
        <topology evidence="1">Single-pass type II membrane protein</topology>
    </subcellularLocation>
</comment>
<feature type="active site" evidence="5">
    <location>
        <position position="107"/>
    </location>
</feature>
<proteinExistence type="inferred from homology"/>
<reference evidence="8 9" key="1">
    <citation type="journal article" date="2014" name="Int. J. Syst. Evol. Microbiol.">
        <title>Complete genome sequence of Corynebacterium casei LMG S-19264T (=DSM 44701T), isolated from a smear-ripened cheese.</title>
        <authorList>
            <consortium name="US DOE Joint Genome Institute (JGI-PGF)"/>
            <person name="Walter F."/>
            <person name="Albersmeier A."/>
            <person name="Kalinowski J."/>
            <person name="Ruckert C."/>
        </authorList>
    </citation>
    <scope>NUCLEOTIDE SEQUENCE [LARGE SCALE GENOMIC DNA]</scope>
    <source>
        <strain evidence="8 9">JCM 4255</strain>
    </source>
</reference>
<evidence type="ECO:0000313" key="8">
    <source>
        <dbReference type="EMBL" id="BCL25082.1"/>
    </source>
</evidence>
<comment type="similarity">
    <text evidence="2">Belongs to the peptidase S26 family.</text>
</comment>
<protein>
    <recommendedName>
        <fullName evidence="7">Peptidase S26 domain-containing protein</fullName>
    </recommendedName>
</protein>
<evidence type="ECO:0000256" key="4">
    <source>
        <dbReference type="ARBA" id="ARBA00022801"/>
    </source>
</evidence>
<dbReference type="PRINTS" id="PR00727">
    <property type="entry name" value="LEADERPTASE"/>
</dbReference>
<dbReference type="InterPro" id="IPR036286">
    <property type="entry name" value="LexA/Signal_pep-like_sf"/>
</dbReference>
<organism evidence="8 9">
    <name type="scientific">Streptomyces tuirus</name>
    <dbReference type="NCBI Taxonomy" id="68278"/>
    <lineage>
        <taxon>Bacteria</taxon>
        <taxon>Bacillati</taxon>
        <taxon>Actinomycetota</taxon>
        <taxon>Actinomycetes</taxon>
        <taxon>Kitasatosporales</taxon>
        <taxon>Streptomycetaceae</taxon>
        <taxon>Streptomyces</taxon>
    </lineage>
</organism>
<feature type="active site" evidence="5">
    <location>
        <position position="58"/>
    </location>
</feature>
<feature type="domain" description="Peptidase S26" evidence="7">
    <location>
        <begin position="38"/>
        <end position="117"/>
    </location>
</feature>
<dbReference type="Pfam" id="PF10502">
    <property type="entry name" value="Peptidase_S26"/>
    <property type="match status" value="2"/>
</dbReference>
<dbReference type="AlphaFoldDB" id="A0A7G1NRF1"/>
<evidence type="ECO:0000259" key="7">
    <source>
        <dbReference type="Pfam" id="PF10502"/>
    </source>
</evidence>
<keyword evidence="6" id="KW-0812">Transmembrane</keyword>
<name>A0A7G1NRF1_9ACTN</name>
<keyword evidence="6" id="KW-0472">Membrane</keyword>
<evidence type="ECO:0000256" key="2">
    <source>
        <dbReference type="ARBA" id="ARBA00009370"/>
    </source>
</evidence>
<dbReference type="PANTHER" id="PTHR43390:SF1">
    <property type="entry name" value="CHLOROPLAST PROCESSING PEPTIDASE"/>
    <property type="match status" value="1"/>
</dbReference>
<dbReference type="GO" id="GO:0006465">
    <property type="term" value="P:signal peptide processing"/>
    <property type="evidence" value="ECO:0007669"/>
    <property type="project" value="InterPro"/>
</dbReference>